<dbReference type="GO" id="GO:0043565">
    <property type="term" value="F:sequence-specific DNA binding"/>
    <property type="evidence" value="ECO:0007669"/>
    <property type="project" value="TreeGrafter"/>
</dbReference>
<evidence type="ECO:0000256" key="1">
    <source>
        <dbReference type="ARBA" id="ARBA00004123"/>
    </source>
</evidence>
<dbReference type="Gene3D" id="4.10.240.10">
    <property type="entry name" value="Zn(2)-C6 fungal-type DNA-binding domain"/>
    <property type="match status" value="1"/>
</dbReference>
<organism evidence="9 10">
    <name type="scientific">Plectosphaerella plurivora</name>
    <dbReference type="NCBI Taxonomy" id="936078"/>
    <lineage>
        <taxon>Eukaryota</taxon>
        <taxon>Fungi</taxon>
        <taxon>Dikarya</taxon>
        <taxon>Ascomycota</taxon>
        <taxon>Pezizomycotina</taxon>
        <taxon>Sordariomycetes</taxon>
        <taxon>Hypocreomycetidae</taxon>
        <taxon>Glomerellales</taxon>
        <taxon>Plectosphaerellaceae</taxon>
        <taxon>Plectosphaerella</taxon>
    </lineage>
</organism>
<evidence type="ECO:0000313" key="10">
    <source>
        <dbReference type="Proteomes" id="UP000770015"/>
    </source>
</evidence>
<dbReference type="GO" id="GO:0000981">
    <property type="term" value="F:DNA-binding transcription factor activity, RNA polymerase II-specific"/>
    <property type="evidence" value="ECO:0007669"/>
    <property type="project" value="InterPro"/>
</dbReference>
<keyword evidence="3" id="KW-0805">Transcription regulation</keyword>
<feature type="region of interest" description="Disordered" evidence="7">
    <location>
        <begin position="188"/>
        <end position="207"/>
    </location>
</feature>
<dbReference type="CDD" id="cd00067">
    <property type="entry name" value="GAL4"/>
    <property type="match status" value="1"/>
</dbReference>
<dbReference type="InterPro" id="IPR036864">
    <property type="entry name" value="Zn2-C6_fun-type_DNA-bd_sf"/>
</dbReference>
<evidence type="ECO:0000256" key="7">
    <source>
        <dbReference type="SAM" id="MobiDB-lite"/>
    </source>
</evidence>
<accession>A0A9P8V8A0</accession>
<gene>
    <name evidence="9" type="ORF">F5X68DRAFT_277763</name>
</gene>
<dbReference type="SUPFAM" id="SSF57701">
    <property type="entry name" value="Zn2/Cys6 DNA-binding domain"/>
    <property type="match status" value="1"/>
</dbReference>
<reference evidence="9" key="1">
    <citation type="journal article" date="2021" name="Nat. Commun.">
        <title>Genetic determinants of endophytism in the Arabidopsis root mycobiome.</title>
        <authorList>
            <person name="Mesny F."/>
            <person name="Miyauchi S."/>
            <person name="Thiergart T."/>
            <person name="Pickel B."/>
            <person name="Atanasova L."/>
            <person name="Karlsson M."/>
            <person name="Huettel B."/>
            <person name="Barry K.W."/>
            <person name="Haridas S."/>
            <person name="Chen C."/>
            <person name="Bauer D."/>
            <person name="Andreopoulos W."/>
            <person name="Pangilinan J."/>
            <person name="LaButti K."/>
            <person name="Riley R."/>
            <person name="Lipzen A."/>
            <person name="Clum A."/>
            <person name="Drula E."/>
            <person name="Henrissat B."/>
            <person name="Kohler A."/>
            <person name="Grigoriev I.V."/>
            <person name="Martin F.M."/>
            <person name="Hacquard S."/>
        </authorList>
    </citation>
    <scope>NUCLEOTIDE SEQUENCE</scope>
    <source>
        <strain evidence="9">MPI-SDFR-AT-0117</strain>
    </source>
</reference>
<dbReference type="PANTHER" id="PTHR47540">
    <property type="entry name" value="THIAMINE REPRESSIBLE GENES REGULATORY PROTEIN THI5"/>
    <property type="match status" value="1"/>
</dbReference>
<comment type="caution">
    <text evidence="9">The sequence shown here is derived from an EMBL/GenBank/DDBJ whole genome shotgun (WGS) entry which is preliminary data.</text>
</comment>
<dbReference type="OrthoDB" id="3037908at2759"/>
<dbReference type="SMART" id="SM00906">
    <property type="entry name" value="Fungal_trans"/>
    <property type="match status" value="1"/>
</dbReference>
<protein>
    <submittedName>
        <fullName evidence="9">Fungal-specific transcription factor domain-containing protein</fullName>
    </submittedName>
</protein>
<feature type="compositionally biased region" description="Low complexity" evidence="7">
    <location>
        <begin position="11"/>
        <end position="27"/>
    </location>
</feature>
<keyword evidence="4" id="KW-0238">DNA-binding</keyword>
<dbReference type="Pfam" id="PF00172">
    <property type="entry name" value="Zn_clus"/>
    <property type="match status" value="1"/>
</dbReference>
<dbReference type="PROSITE" id="PS00463">
    <property type="entry name" value="ZN2_CY6_FUNGAL_1"/>
    <property type="match status" value="1"/>
</dbReference>
<dbReference type="GO" id="GO:0005634">
    <property type="term" value="C:nucleus"/>
    <property type="evidence" value="ECO:0007669"/>
    <property type="project" value="UniProtKB-SubCell"/>
</dbReference>
<dbReference type="PROSITE" id="PS50048">
    <property type="entry name" value="ZN2_CY6_FUNGAL_2"/>
    <property type="match status" value="1"/>
</dbReference>
<feature type="region of interest" description="Disordered" evidence="7">
    <location>
        <begin position="1"/>
        <end position="66"/>
    </location>
</feature>
<evidence type="ECO:0000256" key="4">
    <source>
        <dbReference type="ARBA" id="ARBA00023125"/>
    </source>
</evidence>
<dbReference type="EMBL" id="JAGSXJ010000020">
    <property type="protein sequence ID" value="KAH6680066.1"/>
    <property type="molecule type" value="Genomic_DNA"/>
</dbReference>
<comment type="subcellular location">
    <subcellularLocation>
        <location evidence="1">Nucleus</location>
    </subcellularLocation>
</comment>
<evidence type="ECO:0000256" key="6">
    <source>
        <dbReference type="ARBA" id="ARBA00023242"/>
    </source>
</evidence>
<keyword evidence="10" id="KW-1185">Reference proteome</keyword>
<dbReference type="GO" id="GO:0006351">
    <property type="term" value="P:DNA-templated transcription"/>
    <property type="evidence" value="ECO:0007669"/>
    <property type="project" value="InterPro"/>
</dbReference>
<evidence type="ECO:0000313" key="9">
    <source>
        <dbReference type="EMBL" id="KAH6680066.1"/>
    </source>
</evidence>
<keyword evidence="2" id="KW-0479">Metal-binding</keyword>
<proteinExistence type="predicted"/>
<dbReference type="GO" id="GO:0045944">
    <property type="term" value="P:positive regulation of transcription by RNA polymerase II"/>
    <property type="evidence" value="ECO:0007669"/>
    <property type="project" value="TreeGrafter"/>
</dbReference>
<evidence type="ECO:0000256" key="5">
    <source>
        <dbReference type="ARBA" id="ARBA00023163"/>
    </source>
</evidence>
<dbReference type="InterPro" id="IPR007219">
    <property type="entry name" value="XnlR_reg_dom"/>
</dbReference>
<dbReference type="PANTHER" id="PTHR47540:SF2">
    <property type="entry name" value="ZN(II)2CYS6 TRANSCRIPTION FACTOR (EUROFUNG)"/>
    <property type="match status" value="1"/>
</dbReference>
<dbReference type="GO" id="GO:0008270">
    <property type="term" value="F:zinc ion binding"/>
    <property type="evidence" value="ECO:0007669"/>
    <property type="project" value="InterPro"/>
</dbReference>
<evidence type="ECO:0000256" key="2">
    <source>
        <dbReference type="ARBA" id="ARBA00022723"/>
    </source>
</evidence>
<evidence type="ECO:0000259" key="8">
    <source>
        <dbReference type="PROSITE" id="PS50048"/>
    </source>
</evidence>
<dbReference type="Proteomes" id="UP000770015">
    <property type="component" value="Unassembled WGS sequence"/>
</dbReference>
<dbReference type="AlphaFoldDB" id="A0A9P8V8A0"/>
<sequence length="743" mass="82205">MDQPADTPTDGTASPAAGRSASSPRAATTRKRSIAQSAAAESPGSDDAQAAVNRRKSHKVSRACDHCKQRKAKCSGTLPCAKCSRKGLVCLYDARYSRGRPPTPPPSRDHAAVAEAEAEAVPVPVAHPISLPPQPRAETSGLASRASPELGMAEIEGQVFDPTSGVTFLHRAWKRLARHDAATLPVDDTYDASSSQQPVTLAGDRPLPHMTEEDALRLTLPSHDELAHLLALYFDVCIATYRIVHRPSAEAWLRAVEANVRQGRPAWHDIGRARASIVLACLAVATAHNEKSRGTTAADDVARALARSDRLFCVAVHLTDAETGPPRLESAQTRIVQTLYLLTTSRMNRAWYTFGSALQLISALGLHRRTARKRHISTGAVDYIQAQFRMRTFWTAYVLDKYLGVIFGRPRHYHDDDIDQDMPDRIEDEDMTPQGPVTSGDEQMGCHIDALIFHYKIARITDRISREVYSIKPISEDERVSAAHRLTRAIHEWKASLPPYLGAIRPSMLITSFRRQTTVLRLAHAHAMMHANRLFLLAPLHADARAQVAECVGAARAVFDTVDGLATEGPIFHAFWWTHYVTFCALVVSYVWDIQLRRRGIVLSPDEQAAHVTLMELARRCQTHLAQATATNSPSRRYAVILEEFRSEAMGQKGFQEREQPVVVDPQFGTVAQGQMMEGPYDPGVFEPQPVMMSADDSVPAMPYSLLDEWHTTDWLDLDASAFGPYMADLDTSSLQWIPGMEM</sequence>
<dbReference type="CDD" id="cd12148">
    <property type="entry name" value="fungal_TF_MHR"/>
    <property type="match status" value="1"/>
</dbReference>
<dbReference type="Pfam" id="PF04082">
    <property type="entry name" value="Fungal_trans"/>
    <property type="match status" value="1"/>
</dbReference>
<dbReference type="InterPro" id="IPR001138">
    <property type="entry name" value="Zn2Cys6_DnaBD"/>
</dbReference>
<keyword evidence="6" id="KW-0539">Nucleus</keyword>
<keyword evidence="5" id="KW-0804">Transcription</keyword>
<dbReference type="InterPro" id="IPR051711">
    <property type="entry name" value="Stress_Response_Reg"/>
</dbReference>
<feature type="domain" description="Zn(2)-C6 fungal-type" evidence="8">
    <location>
        <begin position="63"/>
        <end position="92"/>
    </location>
</feature>
<dbReference type="SMART" id="SM00066">
    <property type="entry name" value="GAL4"/>
    <property type="match status" value="1"/>
</dbReference>
<evidence type="ECO:0000256" key="3">
    <source>
        <dbReference type="ARBA" id="ARBA00023015"/>
    </source>
</evidence>
<name>A0A9P8V8A0_9PEZI</name>